<evidence type="ECO:0000313" key="1">
    <source>
        <dbReference type="EMBL" id="WTQ79457.1"/>
    </source>
</evidence>
<evidence type="ECO:0000313" key="2">
    <source>
        <dbReference type="Proteomes" id="UP001622557"/>
    </source>
</evidence>
<accession>A0ABZ1KFM3</accession>
<sequence>MATRGHGGTPRPGRRTRAAVVLAGLLLCAGCEDSLGQPPPRPAGPPAVAACLTGSGDLIADVDNDGRPDRITDPSRHGARLTVTFGTGSPRERTVTARELADRPGKRQRYVRAVVADFDQDGWSDLAVVAGGAQAGDDPVPPRVAELRLGPFSGTGRSRRTVRLDLGATRDIAVADYNHDRYPDLAAYTYAGDGVYVSEARLGDPRTGLGADTRAYTTDAGAAGYDPPARLPHTGLTPFYPGCGTR</sequence>
<keyword evidence="2" id="KW-1185">Reference proteome</keyword>
<dbReference type="SUPFAM" id="SSF69318">
    <property type="entry name" value="Integrin alpha N-terminal domain"/>
    <property type="match status" value="1"/>
</dbReference>
<proteinExistence type="predicted"/>
<gene>
    <name evidence="1" type="ORF">OG350_03685</name>
</gene>
<organism evidence="1 2">
    <name type="scientific">Streptomyces achromogenes</name>
    <dbReference type="NCBI Taxonomy" id="67255"/>
    <lineage>
        <taxon>Bacteria</taxon>
        <taxon>Bacillati</taxon>
        <taxon>Actinomycetota</taxon>
        <taxon>Actinomycetes</taxon>
        <taxon>Kitasatosporales</taxon>
        <taxon>Streptomycetaceae</taxon>
        <taxon>Streptomyces</taxon>
    </lineage>
</organism>
<reference evidence="1 2" key="1">
    <citation type="submission" date="2022-10" db="EMBL/GenBank/DDBJ databases">
        <title>The complete genomes of actinobacterial strains from the NBC collection.</title>
        <authorList>
            <person name="Joergensen T.S."/>
            <person name="Alvarez Arevalo M."/>
            <person name="Sterndorff E.B."/>
            <person name="Faurdal D."/>
            <person name="Vuksanovic O."/>
            <person name="Mourched A.-S."/>
            <person name="Charusanti P."/>
            <person name="Shaw S."/>
            <person name="Blin K."/>
            <person name="Weber T."/>
        </authorList>
    </citation>
    <scope>NUCLEOTIDE SEQUENCE [LARGE SCALE GENOMIC DNA]</scope>
    <source>
        <strain evidence="1 2">NBC_00156</strain>
    </source>
</reference>
<dbReference type="InterPro" id="IPR028994">
    <property type="entry name" value="Integrin_alpha_N"/>
</dbReference>
<dbReference type="RefSeq" id="WP_405445312.1">
    <property type="nucleotide sequence ID" value="NZ_CP108164.1"/>
</dbReference>
<name>A0ABZ1KFM3_STRAH</name>
<dbReference type="Proteomes" id="UP001622557">
    <property type="component" value="Chromosome"/>
</dbReference>
<dbReference type="GeneID" id="97279494"/>
<protein>
    <submittedName>
        <fullName evidence="1">VCBS repeat-containing protein</fullName>
    </submittedName>
</protein>
<dbReference type="Gene3D" id="2.130.10.130">
    <property type="entry name" value="Integrin alpha, N-terminal"/>
    <property type="match status" value="1"/>
</dbReference>
<dbReference type="EMBL" id="CP108164">
    <property type="protein sequence ID" value="WTQ79457.1"/>
    <property type="molecule type" value="Genomic_DNA"/>
</dbReference>